<dbReference type="EMBL" id="JAUTXT010000034">
    <property type="protein sequence ID" value="KAK3672259.1"/>
    <property type="molecule type" value="Genomic_DNA"/>
</dbReference>
<dbReference type="Proteomes" id="UP001274830">
    <property type="component" value="Unassembled WGS sequence"/>
</dbReference>
<dbReference type="InterPro" id="IPR001810">
    <property type="entry name" value="F-box_dom"/>
</dbReference>
<evidence type="ECO:0000259" key="1">
    <source>
        <dbReference type="PROSITE" id="PS50181"/>
    </source>
</evidence>
<name>A0AAE0TTV5_9PEZI</name>
<feature type="domain" description="F-box" evidence="1">
    <location>
        <begin position="6"/>
        <end position="52"/>
    </location>
</feature>
<proteinExistence type="predicted"/>
<protein>
    <recommendedName>
        <fullName evidence="1">F-box domain-containing protein</fullName>
    </recommendedName>
</protein>
<evidence type="ECO:0000313" key="3">
    <source>
        <dbReference type="Proteomes" id="UP001274830"/>
    </source>
</evidence>
<keyword evidence="3" id="KW-1185">Reference proteome</keyword>
<evidence type="ECO:0000313" key="2">
    <source>
        <dbReference type="EMBL" id="KAK3672259.1"/>
    </source>
</evidence>
<sequence length="416" mass="45997">MSTAKPVDLAELPKELLVHIAIYCDALSALRLSTTCQRVRSACYDKLVFKQIIARSAGSTWNVTVHRVEAAALRIQPHGQTLADADLSVKAQTQAWARYALADYQASLLLSPGGNPPVSPKHTLPWLPPLAVLNHPVFQDLTAESFLHGDADPSPARVFCLAMIVLGTDHTAPQRASILEVDESSRQGLESACAKTCLWALCSTVLTIRCRTARQRAIWPYGAMAQVPHIRLPLAADIPLSDSSVTPPLPYQGHDSWGQWYQDHNRSLCVPEYFTSGTWCGYYIWFSNSNSNSHLDPPMLDIRFHITRPIAASTPNGPSIRLEATECRDGHGAFNISAIVKPGTQADTDIEGGPRMHARKLYRNGTAWMWDLEVTPFGLVGFWGSPEGRGVVGEERLMRNGMVWLWKEEWTKDHAG</sequence>
<dbReference type="PROSITE" id="PS50181">
    <property type="entry name" value="FBOX"/>
    <property type="match status" value="1"/>
</dbReference>
<dbReference type="Pfam" id="PF12937">
    <property type="entry name" value="F-box-like"/>
    <property type="match status" value="1"/>
</dbReference>
<gene>
    <name evidence="2" type="ORF">LTR78_007799</name>
</gene>
<organism evidence="2 3">
    <name type="scientific">Recurvomyces mirabilis</name>
    <dbReference type="NCBI Taxonomy" id="574656"/>
    <lineage>
        <taxon>Eukaryota</taxon>
        <taxon>Fungi</taxon>
        <taxon>Dikarya</taxon>
        <taxon>Ascomycota</taxon>
        <taxon>Pezizomycotina</taxon>
        <taxon>Dothideomycetes</taxon>
        <taxon>Dothideomycetidae</taxon>
        <taxon>Mycosphaerellales</taxon>
        <taxon>Teratosphaeriaceae</taxon>
        <taxon>Recurvomyces</taxon>
    </lineage>
</organism>
<dbReference type="Gene3D" id="1.20.1280.50">
    <property type="match status" value="1"/>
</dbReference>
<accession>A0AAE0TTV5</accession>
<comment type="caution">
    <text evidence="2">The sequence shown here is derived from an EMBL/GenBank/DDBJ whole genome shotgun (WGS) entry which is preliminary data.</text>
</comment>
<reference evidence="2" key="1">
    <citation type="submission" date="2023-07" db="EMBL/GenBank/DDBJ databases">
        <title>Black Yeasts Isolated from many extreme environments.</title>
        <authorList>
            <person name="Coleine C."/>
            <person name="Stajich J.E."/>
            <person name="Selbmann L."/>
        </authorList>
    </citation>
    <scope>NUCLEOTIDE SEQUENCE</scope>
    <source>
        <strain evidence="2">CCFEE 5485</strain>
    </source>
</reference>
<dbReference type="SUPFAM" id="SSF81383">
    <property type="entry name" value="F-box domain"/>
    <property type="match status" value="1"/>
</dbReference>
<dbReference type="AlphaFoldDB" id="A0AAE0TTV5"/>
<dbReference type="InterPro" id="IPR036047">
    <property type="entry name" value="F-box-like_dom_sf"/>
</dbReference>